<reference evidence="4 5" key="1">
    <citation type="submission" date="2019-04" db="EMBL/GenBank/DDBJ databases">
        <title>The sequence and de novo assembly of Takifugu bimaculatus genome using PacBio and Hi-C technologies.</title>
        <authorList>
            <person name="Xu P."/>
            <person name="Liu B."/>
            <person name="Zhou Z."/>
        </authorList>
    </citation>
    <scope>NUCLEOTIDE SEQUENCE [LARGE SCALE GENOMIC DNA]</scope>
    <source>
        <strain evidence="4">TB-2018</strain>
        <tissue evidence="4">Muscle</tissue>
    </source>
</reference>
<organism evidence="4 5">
    <name type="scientific">Takifugu bimaculatus</name>
    <dbReference type="NCBI Taxonomy" id="433685"/>
    <lineage>
        <taxon>Eukaryota</taxon>
        <taxon>Metazoa</taxon>
        <taxon>Chordata</taxon>
        <taxon>Craniata</taxon>
        <taxon>Vertebrata</taxon>
        <taxon>Euteleostomi</taxon>
        <taxon>Actinopterygii</taxon>
        <taxon>Neopterygii</taxon>
        <taxon>Teleostei</taxon>
        <taxon>Neoteleostei</taxon>
        <taxon>Acanthomorphata</taxon>
        <taxon>Eupercaria</taxon>
        <taxon>Tetraodontiformes</taxon>
        <taxon>Tetradontoidea</taxon>
        <taxon>Tetraodontidae</taxon>
        <taxon>Takifugu</taxon>
    </lineage>
</organism>
<evidence type="ECO:0000313" key="5">
    <source>
        <dbReference type="Proteomes" id="UP000516260"/>
    </source>
</evidence>
<gene>
    <name evidence="4" type="ORF">fugu_012933</name>
</gene>
<evidence type="ECO:0000256" key="2">
    <source>
        <dbReference type="SAM" id="SignalP"/>
    </source>
</evidence>
<accession>A0A4Z2C6Y9</accession>
<dbReference type="Proteomes" id="UP000516260">
    <property type="component" value="Chromosome 13"/>
</dbReference>
<evidence type="ECO:0000256" key="1">
    <source>
        <dbReference type="ARBA" id="ARBA00023157"/>
    </source>
</evidence>
<dbReference type="SMART" id="SM00539">
    <property type="entry name" value="NIDO"/>
    <property type="match status" value="1"/>
</dbReference>
<dbReference type="GO" id="GO:0007160">
    <property type="term" value="P:cell-matrix adhesion"/>
    <property type="evidence" value="ECO:0007669"/>
    <property type="project" value="InterPro"/>
</dbReference>
<protein>
    <recommendedName>
        <fullName evidence="3">NIDO domain-containing protein</fullName>
    </recommendedName>
</protein>
<dbReference type="PANTHER" id="PTHR13802:SF52">
    <property type="entry name" value="MUCIN-4"/>
    <property type="match status" value="1"/>
</dbReference>
<dbReference type="InterPro" id="IPR051495">
    <property type="entry name" value="Epithelial_Barrier/Signaling"/>
</dbReference>
<evidence type="ECO:0000259" key="3">
    <source>
        <dbReference type="PROSITE" id="PS51220"/>
    </source>
</evidence>
<evidence type="ECO:0000313" key="4">
    <source>
        <dbReference type="EMBL" id="TNM99900.1"/>
    </source>
</evidence>
<keyword evidence="5" id="KW-1185">Reference proteome</keyword>
<dbReference type="PROSITE" id="PS51220">
    <property type="entry name" value="NIDO"/>
    <property type="match status" value="1"/>
</dbReference>
<dbReference type="PANTHER" id="PTHR13802">
    <property type="entry name" value="MUCIN 4-RELATED"/>
    <property type="match status" value="1"/>
</dbReference>
<name>A0A4Z2C6Y9_9TELE</name>
<feature type="domain" description="NIDO" evidence="3">
    <location>
        <begin position="99"/>
        <end position="251"/>
    </location>
</feature>
<sequence>MGREERGWIFCLALLGFAAPAQSLTRGELLPFGPSAGDQILAAGNDQTQRLELDRPVLFYDGTFHSIYINTNGFVATAEPPGEASYLGRMPPRFGMIAALQGDLDTSDGVGKVFFRQDSSPGVLSRAAEHINRAFPEDAAVSPTHAVVVTWADAAPQEPQSRGDSLDRKFIPFHRETPSSASSLPLETASFAVLLYVDDGLQFTSTGAGDSAAVLHAGFSKGLVVGFLFSSQGPYYRITTDEEDSIRALAE</sequence>
<feature type="chain" id="PRO_5021423981" description="NIDO domain-containing protein" evidence="2">
    <location>
        <begin position="24"/>
        <end position="251"/>
    </location>
</feature>
<dbReference type="EMBL" id="SWLE01000005">
    <property type="protein sequence ID" value="TNM99900.1"/>
    <property type="molecule type" value="Genomic_DNA"/>
</dbReference>
<keyword evidence="1" id="KW-1015">Disulfide bond</keyword>
<keyword evidence="2" id="KW-0732">Signal</keyword>
<dbReference type="InterPro" id="IPR003886">
    <property type="entry name" value="NIDO_dom"/>
</dbReference>
<dbReference type="Pfam" id="PF06119">
    <property type="entry name" value="NIDO"/>
    <property type="match status" value="1"/>
</dbReference>
<feature type="signal peptide" evidence="2">
    <location>
        <begin position="1"/>
        <end position="23"/>
    </location>
</feature>
<dbReference type="AlphaFoldDB" id="A0A4Z2C6Y9"/>
<proteinExistence type="predicted"/>
<comment type="caution">
    <text evidence="4">The sequence shown here is derived from an EMBL/GenBank/DDBJ whole genome shotgun (WGS) entry which is preliminary data.</text>
</comment>